<reference evidence="8" key="1">
    <citation type="submission" date="2016-10" db="EMBL/GenBank/DDBJ databases">
        <authorList>
            <person name="Jeantristanb JTB J.-T."/>
            <person name="Ricardo R."/>
        </authorList>
    </citation>
    <scope>NUCLEOTIDE SEQUENCE [LARGE SCALE GENOMIC DNA]</scope>
</reference>
<evidence type="ECO:0000256" key="4">
    <source>
        <dbReference type="ARBA" id="ARBA00023157"/>
    </source>
</evidence>
<keyword evidence="3 5" id="KW-0732">Signal</keyword>
<dbReference type="InterPro" id="IPR008427">
    <property type="entry name" value="Extracellular_membr_CFEM_dom"/>
</dbReference>
<evidence type="ECO:0000256" key="3">
    <source>
        <dbReference type="ARBA" id="ARBA00022729"/>
    </source>
</evidence>
<name>A0A2X0M259_9BASI</name>
<evidence type="ECO:0000256" key="2">
    <source>
        <dbReference type="ARBA" id="ARBA00022525"/>
    </source>
</evidence>
<proteinExistence type="predicted"/>
<dbReference type="AlphaFoldDB" id="A0A2X0M259"/>
<organism evidence="7 8">
    <name type="scientific">Microbotryum saponariae</name>
    <dbReference type="NCBI Taxonomy" id="289078"/>
    <lineage>
        <taxon>Eukaryota</taxon>
        <taxon>Fungi</taxon>
        <taxon>Dikarya</taxon>
        <taxon>Basidiomycota</taxon>
        <taxon>Pucciniomycotina</taxon>
        <taxon>Microbotryomycetes</taxon>
        <taxon>Microbotryales</taxon>
        <taxon>Microbotryaceae</taxon>
        <taxon>Microbotryum</taxon>
    </lineage>
</organism>
<accession>A0A2X0M259</accession>
<protein>
    <submittedName>
        <fullName evidence="7">BZ3500_MvSof-1268-A1-R1_Chr7-1g09249 protein</fullName>
    </submittedName>
</protein>
<keyword evidence="8" id="KW-1185">Reference proteome</keyword>
<dbReference type="Proteomes" id="UP000249723">
    <property type="component" value="Unassembled WGS sequence"/>
</dbReference>
<dbReference type="OrthoDB" id="2496787at2759"/>
<dbReference type="EMBL" id="FMWP01000127">
    <property type="protein sequence ID" value="SDA03085.1"/>
    <property type="molecule type" value="Genomic_DNA"/>
</dbReference>
<feature type="domain" description="CFEM" evidence="6">
    <location>
        <begin position="3"/>
        <end position="80"/>
    </location>
</feature>
<evidence type="ECO:0000259" key="6">
    <source>
        <dbReference type="PROSITE" id="PS52012"/>
    </source>
</evidence>
<evidence type="ECO:0000256" key="5">
    <source>
        <dbReference type="SAM" id="SignalP"/>
    </source>
</evidence>
<dbReference type="GO" id="GO:0005576">
    <property type="term" value="C:extracellular region"/>
    <property type="evidence" value="ECO:0007669"/>
    <property type="project" value="UniProtKB-SubCell"/>
</dbReference>
<sequence length="80" mass="8381">MHISLHSLFLVALSAATMIAADGTPNEGGSNPQIPACGIVCAQQVAPNTVCKTLDNTTCQCSDPNYGSLIRTCIETRRST</sequence>
<evidence type="ECO:0000313" key="7">
    <source>
        <dbReference type="EMBL" id="SDA03085.1"/>
    </source>
</evidence>
<evidence type="ECO:0000256" key="1">
    <source>
        <dbReference type="ARBA" id="ARBA00004613"/>
    </source>
</evidence>
<dbReference type="Pfam" id="PF05730">
    <property type="entry name" value="CFEM"/>
    <property type="match status" value="1"/>
</dbReference>
<evidence type="ECO:0000313" key="8">
    <source>
        <dbReference type="Proteomes" id="UP000249723"/>
    </source>
</evidence>
<dbReference type="PROSITE" id="PS52012">
    <property type="entry name" value="CFEM"/>
    <property type="match status" value="1"/>
</dbReference>
<feature type="chain" id="PRO_5030060299" evidence="5">
    <location>
        <begin position="24"/>
        <end position="80"/>
    </location>
</feature>
<gene>
    <name evidence="7" type="ORF">BZ3500_MVSOF-1268-A1-R1_CHR7-1G09249</name>
</gene>
<comment type="subcellular location">
    <subcellularLocation>
        <location evidence="1">Secreted</location>
    </subcellularLocation>
</comment>
<keyword evidence="2" id="KW-0964">Secreted</keyword>
<feature type="signal peptide" evidence="5">
    <location>
        <begin position="1"/>
        <end position="23"/>
    </location>
</feature>
<keyword evidence="4" id="KW-1015">Disulfide bond</keyword>